<evidence type="ECO:0000313" key="5">
    <source>
        <dbReference type="Proteomes" id="UP000095709"/>
    </source>
</evidence>
<keyword evidence="2 4" id="KW-0326">Glycosidase</keyword>
<evidence type="ECO:0000259" key="3">
    <source>
        <dbReference type="Pfam" id="PF01055"/>
    </source>
</evidence>
<comment type="similarity">
    <text evidence="1 2">Belongs to the glycosyl hydrolase 31 family.</text>
</comment>
<gene>
    <name evidence="4" type="primary">yicI_10</name>
    <name evidence="4" type="ORF">ERS852498_03053</name>
</gene>
<dbReference type="GO" id="GO:0005975">
    <property type="term" value="P:carbohydrate metabolic process"/>
    <property type="evidence" value="ECO:0007669"/>
    <property type="project" value="InterPro"/>
</dbReference>
<feature type="domain" description="Glycoside hydrolase family 31 TIM barrel" evidence="3">
    <location>
        <begin position="72"/>
        <end position="191"/>
    </location>
</feature>
<dbReference type="PANTHER" id="PTHR43863:SF2">
    <property type="entry name" value="MALTASE-GLUCOAMYLASE"/>
    <property type="match status" value="1"/>
</dbReference>
<dbReference type="InterPro" id="IPR013780">
    <property type="entry name" value="Glyco_hydro_b"/>
</dbReference>
<dbReference type="PANTHER" id="PTHR43863">
    <property type="entry name" value="HYDROLASE, PUTATIVE (AFU_ORTHOLOGUE AFUA_1G03140)-RELATED"/>
    <property type="match status" value="1"/>
</dbReference>
<dbReference type="GO" id="GO:0061634">
    <property type="term" value="F:alpha-D-xyloside xylohydrolase"/>
    <property type="evidence" value="ECO:0007669"/>
    <property type="project" value="UniProtKB-EC"/>
</dbReference>
<dbReference type="AlphaFoldDB" id="A0A174RW01"/>
<keyword evidence="2 4" id="KW-0378">Hydrolase</keyword>
<accession>A0A174RW01</accession>
<evidence type="ECO:0000313" key="4">
    <source>
        <dbReference type="EMBL" id="CUP88376.1"/>
    </source>
</evidence>
<dbReference type="Gene3D" id="3.20.20.80">
    <property type="entry name" value="Glycosidases"/>
    <property type="match status" value="2"/>
</dbReference>
<feature type="domain" description="Glycoside hydrolase family 31 TIM barrel" evidence="3">
    <location>
        <begin position="1"/>
        <end position="70"/>
    </location>
</feature>
<dbReference type="InterPro" id="IPR017853">
    <property type="entry name" value="GH"/>
</dbReference>
<dbReference type="InterPro" id="IPR051816">
    <property type="entry name" value="Glycosyl_Hydrolase_31"/>
</dbReference>
<dbReference type="Gene3D" id="2.60.40.1180">
    <property type="entry name" value="Golgi alpha-mannosidase II"/>
    <property type="match status" value="1"/>
</dbReference>
<proteinExistence type="inferred from homology"/>
<name>A0A174RW01_9FIRM</name>
<reference evidence="4 5" key="1">
    <citation type="submission" date="2015-09" db="EMBL/GenBank/DDBJ databases">
        <authorList>
            <consortium name="Pathogen Informatics"/>
        </authorList>
    </citation>
    <scope>NUCLEOTIDE SEQUENCE [LARGE SCALE GENOMIC DNA]</scope>
    <source>
        <strain evidence="4 5">2789STDY5834885</strain>
    </source>
</reference>
<dbReference type="EC" id="3.2.1.177" evidence="4"/>
<organism evidence="4 5">
    <name type="scientific">Fusicatenibacter saccharivorans</name>
    <dbReference type="NCBI Taxonomy" id="1150298"/>
    <lineage>
        <taxon>Bacteria</taxon>
        <taxon>Bacillati</taxon>
        <taxon>Bacillota</taxon>
        <taxon>Clostridia</taxon>
        <taxon>Lachnospirales</taxon>
        <taxon>Lachnospiraceae</taxon>
        <taxon>Fusicatenibacter</taxon>
    </lineage>
</organism>
<evidence type="ECO:0000256" key="1">
    <source>
        <dbReference type="ARBA" id="ARBA00007806"/>
    </source>
</evidence>
<dbReference type="Pfam" id="PF01055">
    <property type="entry name" value="Glyco_hydro_31_2nd"/>
    <property type="match status" value="2"/>
</dbReference>
<evidence type="ECO:0000256" key="2">
    <source>
        <dbReference type="RuleBase" id="RU361185"/>
    </source>
</evidence>
<sequence length="230" mass="27096">MFNPETRKYVWDVCKKNYYDYGINAFWLDNSEPDYGVYDFDHYRYIEGPALSCSNIYPQLYSRVFYDNMKDLGDVPSTFEAFYDQLQAGLNMGLAGIPWWTTDIGGFMTDDVNDPDFQQLLIRWYEFAVYSAVLRMHGDRGPYNIPMLDDRDFGGGCLHTGQPNELWSYGEENYKIMKKYYDIRIEMHDYIKKTVRRGIRERTRDGKVYEGGQTIHADAPIDSIPVFKRK</sequence>
<dbReference type="EMBL" id="CZAL01000020">
    <property type="protein sequence ID" value="CUP88376.1"/>
    <property type="molecule type" value="Genomic_DNA"/>
</dbReference>
<protein>
    <submittedName>
        <fullName evidence="4">Alpha-xylosidase</fullName>
        <ecNumber evidence="4">3.2.1.177</ecNumber>
    </submittedName>
</protein>
<dbReference type="InterPro" id="IPR000322">
    <property type="entry name" value="Glyco_hydro_31_TIM"/>
</dbReference>
<dbReference type="SUPFAM" id="SSF51445">
    <property type="entry name" value="(Trans)glycosidases"/>
    <property type="match status" value="1"/>
</dbReference>
<dbReference type="Proteomes" id="UP000095709">
    <property type="component" value="Unassembled WGS sequence"/>
</dbReference>